<dbReference type="Proteomes" id="UP001207742">
    <property type="component" value="Unassembled WGS sequence"/>
</dbReference>
<proteinExistence type="predicted"/>
<reference evidence="1 2" key="1">
    <citation type="submission" date="2022-10" db="EMBL/GenBank/DDBJ databases">
        <title>Chitinophaga nivalis PC15 sp. nov., isolated from Pyeongchang county, South Korea.</title>
        <authorList>
            <person name="Trinh H.N."/>
        </authorList>
    </citation>
    <scope>NUCLEOTIDE SEQUENCE [LARGE SCALE GENOMIC DNA]</scope>
    <source>
        <strain evidence="1 2">PC14</strain>
    </source>
</reference>
<organism evidence="1 2">
    <name type="scientific">Chitinophaga nivalis</name>
    <dbReference type="NCBI Taxonomy" id="2991709"/>
    <lineage>
        <taxon>Bacteria</taxon>
        <taxon>Pseudomonadati</taxon>
        <taxon>Bacteroidota</taxon>
        <taxon>Chitinophagia</taxon>
        <taxon>Chitinophagales</taxon>
        <taxon>Chitinophagaceae</taxon>
        <taxon>Chitinophaga</taxon>
    </lineage>
</organism>
<accession>A0ABT3IPA7</accession>
<name>A0ABT3IPA7_9BACT</name>
<dbReference type="RefSeq" id="WP_264732610.1">
    <property type="nucleotide sequence ID" value="NZ_JAPDNR010000001.1"/>
</dbReference>
<keyword evidence="2" id="KW-1185">Reference proteome</keyword>
<dbReference type="EMBL" id="JAPDNS010000002">
    <property type="protein sequence ID" value="MCW3485806.1"/>
    <property type="molecule type" value="Genomic_DNA"/>
</dbReference>
<comment type="caution">
    <text evidence="1">The sequence shown here is derived from an EMBL/GenBank/DDBJ whole genome shotgun (WGS) entry which is preliminary data.</text>
</comment>
<gene>
    <name evidence="1" type="ORF">OL497_18010</name>
</gene>
<evidence type="ECO:0000313" key="2">
    <source>
        <dbReference type="Proteomes" id="UP001207742"/>
    </source>
</evidence>
<protein>
    <submittedName>
        <fullName evidence="1">Uncharacterized protein</fullName>
    </submittedName>
</protein>
<sequence length="58" mass="6459">MKKDQLKSELQQKELLKATVTEARLAKEVETLCTYSQSGGVNTARTSGDVIEENDILF</sequence>
<evidence type="ECO:0000313" key="1">
    <source>
        <dbReference type="EMBL" id="MCW3485806.1"/>
    </source>
</evidence>